<dbReference type="EMBL" id="JX649865">
    <property type="protein sequence ID" value="AGC71209.1"/>
    <property type="molecule type" value="Genomic_DNA"/>
</dbReference>
<accession>L7VUR0</accession>
<keyword evidence="1" id="KW-0732">Signal</keyword>
<evidence type="ECO:0000256" key="1">
    <source>
        <dbReference type="SAM" id="SignalP"/>
    </source>
</evidence>
<sequence length="133" mass="13889">MVRDNKAIAAAVALLVCAVVAVAAGKVLAEGAADRAVENRVAEIDSLLGDTEPQDLMAFGASVGTDGSLAQRVRDTDGFVNVKAGADLAFVRFQPSGWWSGFTERCIVVLVRNDGVTIETPSRSCNRVQVPAG</sequence>
<name>L7VUR0_9BACT</name>
<protein>
    <recommendedName>
        <fullName evidence="3">Secreted protein</fullName>
    </recommendedName>
</protein>
<proteinExistence type="predicted"/>
<organism evidence="2">
    <name type="scientific">uncultured bacterium A1Q1_fos_568</name>
    <dbReference type="NCBI Taxonomy" id="1256586"/>
    <lineage>
        <taxon>Bacteria</taxon>
        <taxon>environmental samples</taxon>
    </lineage>
</organism>
<dbReference type="AlphaFoldDB" id="L7VUR0"/>
<evidence type="ECO:0008006" key="3">
    <source>
        <dbReference type="Google" id="ProtNLM"/>
    </source>
</evidence>
<feature type="chain" id="PRO_5003984704" description="Secreted protein" evidence="1">
    <location>
        <begin position="24"/>
        <end position="133"/>
    </location>
</feature>
<evidence type="ECO:0000313" key="2">
    <source>
        <dbReference type="EMBL" id="AGC71209.1"/>
    </source>
</evidence>
<reference evidence="2" key="1">
    <citation type="submission" date="2012-09" db="EMBL/GenBank/DDBJ databases">
        <title>Metagenomic Characterization of a Microbial Community in Wastewater Detects High Levels of Antibiotic Resistance.</title>
        <authorList>
            <person name="Abrams M."/>
            <person name="Caldwell A."/>
            <person name="Vandaei E."/>
            <person name="Lee W."/>
            <person name="Perrott J."/>
            <person name="Khan S.Y."/>
            <person name="Ta J."/>
            <person name="Romero D."/>
            <person name="Nguyen V."/>
            <person name="Pourmand N."/>
            <person name="Ouverney C.C."/>
        </authorList>
    </citation>
    <scope>NUCLEOTIDE SEQUENCE</scope>
</reference>
<feature type="signal peptide" evidence="1">
    <location>
        <begin position="1"/>
        <end position="23"/>
    </location>
</feature>